<evidence type="ECO:0000256" key="2">
    <source>
        <dbReference type="ARBA" id="ARBA00005189"/>
    </source>
</evidence>
<dbReference type="RefSeq" id="WP_345496688.1">
    <property type="nucleotide sequence ID" value="NZ_BAABJM010000003.1"/>
</dbReference>
<evidence type="ECO:0000256" key="11">
    <source>
        <dbReference type="RuleBase" id="RU361241"/>
    </source>
</evidence>
<dbReference type="Proteomes" id="UP001500603">
    <property type="component" value="Unassembled WGS sequence"/>
</dbReference>
<name>A0ABP9KIT3_9NOCA</name>
<dbReference type="Pfam" id="PF03007">
    <property type="entry name" value="WS_DGAT_cat"/>
    <property type="match status" value="1"/>
</dbReference>
<dbReference type="PANTHER" id="PTHR31650">
    <property type="entry name" value="O-ACYLTRANSFERASE (WSD1-LIKE) FAMILY PROTEIN"/>
    <property type="match status" value="1"/>
</dbReference>
<keyword evidence="9 11" id="KW-0012">Acyltransferase</keyword>
<dbReference type="InterPro" id="IPR045034">
    <property type="entry name" value="O-acyltransferase_WSD1-like"/>
</dbReference>
<gene>
    <name evidence="14" type="ORF">GCM10023318_36000</name>
</gene>
<evidence type="ECO:0000256" key="1">
    <source>
        <dbReference type="ARBA" id="ARBA00004771"/>
    </source>
</evidence>
<proteinExistence type="inferred from homology"/>
<dbReference type="EMBL" id="BAABJM010000003">
    <property type="protein sequence ID" value="GAA5057551.1"/>
    <property type="molecule type" value="Genomic_DNA"/>
</dbReference>
<evidence type="ECO:0000256" key="9">
    <source>
        <dbReference type="ARBA" id="ARBA00023315"/>
    </source>
</evidence>
<evidence type="ECO:0000256" key="8">
    <source>
        <dbReference type="ARBA" id="ARBA00023098"/>
    </source>
</evidence>
<dbReference type="EC" id="2.3.1.20" evidence="4 11"/>
<evidence type="ECO:0000256" key="4">
    <source>
        <dbReference type="ARBA" id="ARBA00013244"/>
    </source>
</evidence>
<protein>
    <recommendedName>
        <fullName evidence="4 11">Diacylglycerol O-acyltransferase</fullName>
        <ecNumber evidence="4 11">2.3.1.20</ecNumber>
    </recommendedName>
</protein>
<dbReference type="InterPro" id="IPR004255">
    <property type="entry name" value="O-acyltransferase_WSD1_N"/>
</dbReference>
<feature type="domain" description="O-acyltransferase WSD1 C-terminal" evidence="13">
    <location>
        <begin position="306"/>
        <end position="448"/>
    </location>
</feature>
<evidence type="ECO:0000256" key="5">
    <source>
        <dbReference type="ARBA" id="ARBA00022516"/>
    </source>
</evidence>
<dbReference type="InterPro" id="IPR014292">
    <property type="entry name" value="Acyl_transf_WS/DGAT"/>
</dbReference>
<keyword evidence="8 11" id="KW-0443">Lipid metabolism</keyword>
<comment type="pathway">
    <text evidence="2">Lipid metabolism.</text>
</comment>
<organism evidence="14 15">
    <name type="scientific">Nocardia callitridis</name>
    <dbReference type="NCBI Taxonomy" id="648753"/>
    <lineage>
        <taxon>Bacteria</taxon>
        <taxon>Bacillati</taxon>
        <taxon>Actinomycetota</taxon>
        <taxon>Actinomycetes</taxon>
        <taxon>Mycobacteriales</taxon>
        <taxon>Nocardiaceae</taxon>
        <taxon>Nocardia</taxon>
    </lineage>
</organism>
<comment type="similarity">
    <text evidence="3 11">Belongs to the long-chain O-acyltransferase family.</text>
</comment>
<keyword evidence="6 11" id="KW-0808">Transferase</keyword>
<evidence type="ECO:0000259" key="13">
    <source>
        <dbReference type="Pfam" id="PF06974"/>
    </source>
</evidence>
<feature type="domain" description="O-acyltransferase WSD1-like N-terminal" evidence="12">
    <location>
        <begin position="4"/>
        <end position="264"/>
    </location>
</feature>
<comment type="catalytic activity">
    <reaction evidence="10 11">
        <text>an acyl-CoA + a 1,2-diacyl-sn-glycerol = a triacyl-sn-glycerol + CoA</text>
        <dbReference type="Rhea" id="RHEA:10868"/>
        <dbReference type="ChEBI" id="CHEBI:17815"/>
        <dbReference type="ChEBI" id="CHEBI:57287"/>
        <dbReference type="ChEBI" id="CHEBI:58342"/>
        <dbReference type="ChEBI" id="CHEBI:64615"/>
        <dbReference type="EC" id="2.3.1.20"/>
    </reaction>
</comment>
<evidence type="ECO:0000256" key="10">
    <source>
        <dbReference type="ARBA" id="ARBA00048109"/>
    </source>
</evidence>
<evidence type="ECO:0000256" key="7">
    <source>
        <dbReference type="ARBA" id="ARBA00022798"/>
    </source>
</evidence>
<keyword evidence="15" id="KW-1185">Reference proteome</keyword>
<dbReference type="NCBIfam" id="TIGR02946">
    <property type="entry name" value="acyl_WS_DGAT"/>
    <property type="match status" value="1"/>
</dbReference>
<dbReference type="Pfam" id="PF06974">
    <property type="entry name" value="WS_DGAT_C"/>
    <property type="match status" value="1"/>
</dbReference>
<evidence type="ECO:0000313" key="15">
    <source>
        <dbReference type="Proteomes" id="UP001500603"/>
    </source>
</evidence>
<evidence type="ECO:0000259" key="12">
    <source>
        <dbReference type="Pfam" id="PF03007"/>
    </source>
</evidence>
<accession>A0ABP9KIT3</accession>
<comment type="caution">
    <text evidence="14">The sequence shown here is derived from an EMBL/GenBank/DDBJ whole genome shotgun (WGS) entry which is preliminary data.</text>
</comment>
<sequence>MEKLTGLDASFLYLETGTQHLHVCALLLLDPAEGDYSFGAFKDELARRLPLVPQLRRRLYEVPFHLDHPVWVADKDFDLDYHVRRVGIPAPAGHTELAELIGDIAGRPLDRERPLWEMTVVEGLADGTIAVVCKYHHAAVDGIAATSLMMHLCDLTPGADTEVPPDEWQPERSPGEARLFAEAALRFPAKIGMLAMVPKTLGMVAGFADRRRKNQSGMALPFSAPRTPFNRTITPHRAVAFTDTDIAAIKEIKSAFGVKVNDVVLTIVAGVLRSYLLAHGELPDRSLMASVPVSVHDSTRHTKGINKVSALFARLGTDIEDPAQRLREVAEANRDAKEEHDLVGSDFLQDWSKYAPPNTFQLGARMYSALRLAEKHPVVHNLVVSNVPGPPAPLYFLGVPVAGMYPFGPVFHGAGLTVTVLSTHNALNFGFIACKESVPDIADLADAVPAVVTELLTAARTIG</sequence>
<reference evidence="15" key="1">
    <citation type="journal article" date="2019" name="Int. J. Syst. Evol. Microbiol.">
        <title>The Global Catalogue of Microorganisms (GCM) 10K type strain sequencing project: providing services to taxonomists for standard genome sequencing and annotation.</title>
        <authorList>
            <consortium name="The Broad Institute Genomics Platform"/>
            <consortium name="The Broad Institute Genome Sequencing Center for Infectious Disease"/>
            <person name="Wu L."/>
            <person name="Ma J."/>
        </authorList>
    </citation>
    <scope>NUCLEOTIDE SEQUENCE [LARGE SCALE GENOMIC DNA]</scope>
    <source>
        <strain evidence="15">JCM 18298</strain>
    </source>
</reference>
<comment type="pathway">
    <text evidence="1 11">Glycerolipid metabolism; triacylglycerol biosynthesis.</text>
</comment>
<evidence type="ECO:0000313" key="14">
    <source>
        <dbReference type="EMBL" id="GAA5057551.1"/>
    </source>
</evidence>
<keyword evidence="5 11" id="KW-0444">Lipid biosynthesis</keyword>
<dbReference type="PANTHER" id="PTHR31650:SF1">
    <property type="entry name" value="WAX ESTER SYNTHASE_DIACYLGLYCEROL ACYLTRANSFERASE 4-RELATED"/>
    <property type="match status" value="1"/>
</dbReference>
<keyword evidence="7 11" id="KW-0319">Glycerol metabolism</keyword>
<dbReference type="InterPro" id="IPR009721">
    <property type="entry name" value="O-acyltransferase_WSD1_C"/>
</dbReference>
<dbReference type="InterPro" id="IPR023213">
    <property type="entry name" value="CAT-like_dom_sf"/>
</dbReference>
<evidence type="ECO:0000256" key="3">
    <source>
        <dbReference type="ARBA" id="ARBA00009587"/>
    </source>
</evidence>
<evidence type="ECO:0000256" key="6">
    <source>
        <dbReference type="ARBA" id="ARBA00022679"/>
    </source>
</evidence>
<dbReference type="SUPFAM" id="SSF52777">
    <property type="entry name" value="CoA-dependent acyltransferases"/>
    <property type="match status" value="1"/>
</dbReference>
<dbReference type="Gene3D" id="3.30.559.10">
    <property type="entry name" value="Chloramphenicol acetyltransferase-like domain"/>
    <property type="match status" value="1"/>
</dbReference>